<evidence type="ECO:0008006" key="7">
    <source>
        <dbReference type="Google" id="ProtNLM"/>
    </source>
</evidence>
<feature type="coiled-coil region" evidence="2">
    <location>
        <begin position="1078"/>
        <end position="1107"/>
    </location>
</feature>
<organism evidence="5 6">
    <name type="scientific">Rodentibacter pneumotropicus</name>
    <dbReference type="NCBI Taxonomy" id="758"/>
    <lineage>
        <taxon>Bacteria</taxon>
        <taxon>Pseudomonadati</taxon>
        <taxon>Pseudomonadota</taxon>
        <taxon>Gammaproteobacteria</taxon>
        <taxon>Pasteurellales</taxon>
        <taxon>Pasteurellaceae</taxon>
        <taxon>Rodentibacter</taxon>
    </lineage>
</organism>
<comment type="caution">
    <text evidence="5">The sequence shown here is derived from an EMBL/GenBank/DDBJ whole genome shotgun (WGS) entry which is preliminary data.</text>
</comment>
<evidence type="ECO:0000256" key="1">
    <source>
        <dbReference type="ARBA" id="ARBA00022806"/>
    </source>
</evidence>
<keyword evidence="1" id="KW-0547">Nucleotide-binding</keyword>
<reference evidence="5 6" key="1">
    <citation type="journal article" date="2019" name="Vet. Microbiol.">
        <title>Development of multi locus sequence typing (MLST) of Rodentibacter pneumotropicus.</title>
        <authorList>
            <person name="Adhikary S."/>
            <person name="Bisgaard M."/>
            <person name="Boot R."/>
            <person name="Benga L."/>
            <person name="Nicklas W."/>
            <person name="Christensen H."/>
        </authorList>
    </citation>
    <scope>NUCLEOTIDE SEQUENCE [LARGE SCALE GENOMIC DNA]</scope>
    <source>
        <strain evidence="5 6">1596_07</strain>
    </source>
</reference>
<keyword evidence="1" id="KW-0347">Helicase</keyword>
<dbReference type="RefSeq" id="WP_136125582.1">
    <property type="nucleotide sequence ID" value="NZ_CAJUGY010000031.1"/>
</dbReference>
<dbReference type="InterPro" id="IPR001650">
    <property type="entry name" value="Helicase_C-like"/>
</dbReference>
<feature type="domain" description="Helicase ATP-binding" evidence="3">
    <location>
        <begin position="357"/>
        <end position="607"/>
    </location>
</feature>
<dbReference type="Proteomes" id="UP000310576">
    <property type="component" value="Unassembled WGS sequence"/>
</dbReference>
<evidence type="ECO:0000313" key="5">
    <source>
        <dbReference type="EMBL" id="THA17369.1"/>
    </source>
</evidence>
<proteinExistence type="predicted"/>
<keyword evidence="2" id="KW-0175">Coiled coil</keyword>
<dbReference type="SMART" id="SM00487">
    <property type="entry name" value="DEXDc"/>
    <property type="match status" value="1"/>
</dbReference>
<evidence type="ECO:0000256" key="2">
    <source>
        <dbReference type="SAM" id="Coils"/>
    </source>
</evidence>
<evidence type="ECO:0000259" key="3">
    <source>
        <dbReference type="PROSITE" id="PS51192"/>
    </source>
</evidence>
<evidence type="ECO:0000313" key="6">
    <source>
        <dbReference type="Proteomes" id="UP000310576"/>
    </source>
</evidence>
<dbReference type="Pfam" id="PF00176">
    <property type="entry name" value="SNF2-rel_dom"/>
    <property type="match status" value="1"/>
</dbReference>
<dbReference type="EMBL" id="QXNG01000015">
    <property type="protein sequence ID" value="THA17369.1"/>
    <property type="molecule type" value="Genomic_DNA"/>
</dbReference>
<sequence length="1712" mass="194741">MLSLNDLTMATVAMAYDEAEQKHAGQKNINKLNHYPQLSEEIKRLRISKATAPTWFDKRMKGAFKTITTTPKVFEIKNNRYSDYWIGKVGEIERQNEELTISQQYEKLLYEQGAKFGLNGGISKALFTQNFPDIDLNNSPEWCMSLDGENVIAADDYFVGNYSEFKALHDEAIAKATDDHKVRLINQLNAANDRLLLANVREMDFDITTSFVNLEDRVRFLNQYVANNRGNFLVRTNNKDGEQSVEFKPHRSSANESVEDKVLKRVANFVTTHSFTTAAKTKEDDQERRKLMKKILSSANTRFSAWVKSNSKLMSDIEERVNDPKALTFRNVENGEPLKIDGINPEFKPRPHQAAFVRQQSRQCGGICGFDVGLGKTFSALLAIQNLQSIHVKNKTIFCVPNTTLTNWRKEARAIYTDSVFKRCLFVGVREDKNGGFSVKSSEVPTDLVAILENKHDKIFMTMEAFESISLKDDTLERYLSAQSEFDSKYEMGERTADNERLKSALAQLKKLIGSKMKNELLELMGIDSLVIDEAHNFKNGKKGNFGNRVKWLSLADPSSRGVNGAVKAWYVRGQSEKQDGVLCLTATPITNSPLEIYSMLSLAVGEDKVNRLTGVKGADQFLENFCSIDVREESTVDGREVETEVFTGLRNVGLLRKLIQSVATIKNADDLPNGRDYIPNSEENNIRIVLFEETKAAIDELKEGYQKAKEYIKMKENGMIFQELEETVSEISLKTGETPEVLAHPFNFINKVTKALLDRDLAAEMTRYYIESSQKATAQKVIEQYNKLNLKEERDNLIGVEPNLILAQKMSKDKDGIDDFAVKTIYTVQVIARLNGEQIELTTSDFENQSKFLKLAEKAGLELDVKLGSKMAALLENINLERTNPKAKGGVCKQIIFCDMLGSHNKLKQALVKKANIPANKIVIFNAKSVKDSGEVQEIQDGFNADTIFDENGTLLSENKYEIIIANKKAEVGINLQKGTQAIHHLTVGWTPDSLQQRNGRGVRQGNYLAQEGTAVNVYHYDANGTFDSYKRKLIGNKANWINGLIYGDENKVSIENGLSKKDQEYLADLMGDETAYKRAEEDLKKRNEEKRLARVKQDLVNAHQMLETVQGEANKIARFEDYLDQKFTECLPVLRSISIDLERIDKDREEISKKTQELDNEPKDSATYASKSKKITELESKVARRTAVVTKLWSDFVVKNTALYIDLNTAELPAKNDLDKLINESTSTSYRSAKRTQDIGNDENHPLYSKWEEEKGAYDQMIEDYDRKVAELAPQADIDKDRLQALKDGKAILIDNFPALSGDFAKSQDQLFFIKEKGSYNGISATIVNEDFSVGHYQGSYNEDNFSGFSIITANSPEAEEIYQQMAKNDEKIIESYYRWSSYIPQVEKYIDSSVKIKLNLNRQFILNDENLDFKLVLSESDYEALKQLPTAYARIKEIYESQGIEYLDDGIYAPTLNIKEKGSYYADIVDSAIFNFCVKYNYPLNAKYTDYFDELTRLAMPQVLESVENTFDSIDLEGVESKETLIKQINHLANARLEEFRVIEKGVILFDYHRLLASHLYSFDRNIFVRLFHLALNLVTDYERKLNEKADAEKAKEKEALRNSLLSQYLVVSGNTFHYQDRDKNKFRESVMAAMKTNELDPAHAIAWLKKDKSFRKGKDNAFFERFSDEQIAELPANSWIIHHKAWDWLVGRYADDLNAQGISASSII</sequence>
<keyword evidence="1" id="KW-0378">Hydrolase</keyword>
<protein>
    <recommendedName>
        <fullName evidence="7">Helicase SNF2</fullName>
    </recommendedName>
</protein>
<dbReference type="PROSITE" id="PS51192">
    <property type="entry name" value="HELICASE_ATP_BIND_1"/>
    <property type="match status" value="1"/>
</dbReference>
<dbReference type="Gene3D" id="3.40.50.300">
    <property type="entry name" value="P-loop containing nucleotide triphosphate hydrolases"/>
    <property type="match status" value="2"/>
</dbReference>
<dbReference type="InterPro" id="IPR014001">
    <property type="entry name" value="Helicase_ATP-bd"/>
</dbReference>
<feature type="domain" description="Helicase C-terminal" evidence="4">
    <location>
        <begin position="871"/>
        <end position="1060"/>
    </location>
</feature>
<name>A0A4S2QJF7_9PAST</name>
<dbReference type="GO" id="GO:0005524">
    <property type="term" value="F:ATP binding"/>
    <property type="evidence" value="ECO:0007669"/>
    <property type="project" value="InterPro"/>
</dbReference>
<dbReference type="PROSITE" id="PS51194">
    <property type="entry name" value="HELICASE_CTER"/>
    <property type="match status" value="1"/>
</dbReference>
<dbReference type="InterPro" id="IPR000330">
    <property type="entry name" value="SNF2_N"/>
</dbReference>
<evidence type="ECO:0000259" key="4">
    <source>
        <dbReference type="PROSITE" id="PS51194"/>
    </source>
</evidence>
<dbReference type="InterPro" id="IPR027417">
    <property type="entry name" value="P-loop_NTPase"/>
</dbReference>
<dbReference type="SUPFAM" id="SSF52540">
    <property type="entry name" value="P-loop containing nucleoside triphosphate hydrolases"/>
    <property type="match status" value="2"/>
</dbReference>
<gene>
    <name evidence="5" type="ORF">D3M76_01615</name>
</gene>
<keyword evidence="1" id="KW-0067">ATP-binding</keyword>
<accession>A0A4S2QJF7</accession>